<protein>
    <submittedName>
        <fullName evidence="3">Putative conserved secreted protein</fullName>
    </submittedName>
</protein>
<feature type="signal peptide" evidence="2">
    <location>
        <begin position="1"/>
        <end position="16"/>
    </location>
</feature>
<name>A0A2R5LE67_9ACAR</name>
<feature type="region of interest" description="Disordered" evidence="1">
    <location>
        <begin position="20"/>
        <end position="39"/>
    </location>
</feature>
<organism evidence="3">
    <name type="scientific">Ornithodoros turicata</name>
    <dbReference type="NCBI Taxonomy" id="34597"/>
    <lineage>
        <taxon>Eukaryota</taxon>
        <taxon>Metazoa</taxon>
        <taxon>Ecdysozoa</taxon>
        <taxon>Arthropoda</taxon>
        <taxon>Chelicerata</taxon>
        <taxon>Arachnida</taxon>
        <taxon>Acari</taxon>
        <taxon>Parasitiformes</taxon>
        <taxon>Ixodida</taxon>
        <taxon>Ixodoidea</taxon>
        <taxon>Argasidae</taxon>
        <taxon>Ornithodorinae</taxon>
        <taxon>Ornithodoros</taxon>
    </lineage>
</organism>
<evidence type="ECO:0000256" key="2">
    <source>
        <dbReference type="SAM" id="SignalP"/>
    </source>
</evidence>
<evidence type="ECO:0000313" key="3">
    <source>
        <dbReference type="EMBL" id="MBY07824.1"/>
    </source>
</evidence>
<feature type="chain" id="PRO_5015319667" evidence="2">
    <location>
        <begin position="17"/>
        <end position="90"/>
    </location>
</feature>
<dbReference type="EMBL" id="GGLE01003698">
    <property type="protein sequence ID" value="MBY07824.1"/>
    <property type="molecule type" value="Transcribed_RNA"/>
</dbReference>
<accession>A0A2R5LE67</accession>
<dbReference type="AlphaFoldDB" id="A0A2R5LE67"/>
<keyword evidence="2" id="KW-0732">Signal</keyword>
<sequence length="90" mass="9615">MKAVILLALFVTVVVAKLETHQETKPETTPEPEPICPKDTPITTADCTFTCNLGKGKWGTDNHPDGTPCDYYSEGDGVCSGGDCYPSYSG</sequence>
<proteinExistence type="predicted"/>
<evidence type="ECO:0000256" key="1">
    <source>
        <dbReference type="SAM" id="MobiDB-lite"/>
    </source>
</evidence>
<reference evidence="3" key="1">
    <citation type="submission" date="2018-03" db="EMBL/GenBank/DDBJ databases">
        <title>The relapsing fever spirochete Borrelia turicatae persists in the highly oxidative environment of its soft-bodied tick vector.</title>
        <authorList>
            <person name="Bourret T.J."/>
            <person name="Boyle W.K."/>
            <person name="Valenzuela J.G."/>
            <person name="Oliveira F."/>
            <person name="Lopez J.E."/>
        </authorList>
    </citation>
    <scope>NUCLEOTIDE SEQUENCE</scope>
    <source>
        <strain evidence="3">Kansas strain/isolate</strain>
        <tissue evidence="3">Salivary glands</tissue>
    </source>
</reference>